<dbReference type="FunFam" id="3.30.360.10:FF:000008">
    <property type="entry name" value="Alpha-aminoadipic semialdehyde synthase, mitochondrial"/>
    <property type="match status" value="1"/>
</dbReference>
<dbReference type="AlphaFoldDB" id="A0A0F0IHS3"/>
<keyword evidence="3" id="KW-0457">Lysine biosynthesis</keyword>
<feature type="signal peptide" evidence="4">
    <location>
        <begin position="1"/>
        <end position="24"/>
    </location>
</feature>
<evidence type="ECO:0000256" key="4">
    <source>
        <dbReference type="SAM" id="SignalP"/>
    </source>
</evidence>
<keyword evidence="2" id="KW-0560">Oxidoreductase</keyword>
<evidence type="ECO:0000256" key="1">
    <source>
        <dbReference type="ARBA" id="ARBA00022857"/>
    </source>
</evidence>
<sequence length="459" mass="49429">MSSAIGKKALLLGAGFVCEPAVQALSEAGVKVTVACRTLSVAQALAANYKSTTAIALDVANEPENLRAAISQTDIVISLIPYVHHALVISAAIRYNKPVVTTSYISPALWALDDQAKAAGITVLNEIGLDPGIDHLYAVKTIDEVHKAGGQVKAFTSYCGALPAPENSDNPLGYKFSWSPRGGLLALLNSAQWYRDNDIATVDGKDLMAAASPQRIFPGFNLVGYPNRDSVGFRDFYNIPEAHTVFRGTLRYAGFPEIIRALVSIGYFSQERMAALERSGITWVQLTASLLGLSESSSPTDVQNAVRRKIEAFITDKDDVDRALSGLRWIGLFDPTPVVGHGTPLDTLCAVLETRMAYQPGERDMIVLQHIFDIEHADGSVEKRSSTLVEYGEPLGPGYRSAMAKLVGLPCAVGVLAVLEGRIPATGMVAPWSSAEIASLLREELKDKFGIELKERVIT</sequence>
<feature type="domain" description="Saccharopine dehydrogenase NADP binding" evidence="5">
    <location>
        <begin position="10"/>
        <end position="124"/>
    </location>
</feature>
<dbReference type="SUPFAM" id="SSF55347">
    <property type="entry name" value="Glyceraldehyde-3-phosphate dehydrogenase-like, C-terminal domain"/>
    <property type="match status" value="1"/>
</dbReference>
<reference evidence="7 8" key="1">
    <citation type="submission" date="2015-02" db="EMBL/GenBank/DDBJ databases">
        <title>Draft genome sequence of Aspergillus parasiticus SU-1.</title>
        <authorList>
            <person name="Yu J."/>
            <person name="Fedorova N."/>
            <person name="Yin Y."/>
            <person name="Losada L."/>
            <person name="Zafar N."/>
            <person name="Taujale R."/>
            <person name="Ehrlich K.C."/>
            <person name="Bhatnagar D."/>
            <person name="Cleveland T.E."/>
            <person name="Bennett J.W."/>
            <person name="Nierman W.C."/>
        </authorList>
    </citation>
    <scope>NUCLEOTIDE SEQUENCE [LARGE SCALE GENOMIC DNA]</scope>
    <source>
        <strain evidence="8">ATCC 56775 / NRRL 5862 / SRRC 143 / SU-1</strain>
    </source>
</reference>
<dbReference type="SUPFAM" id="SSF51735">
    <property type="entry name" value="NAD(P)-binding Rossmann-fold domains"/>
    <property type="match status" value="1"/>
</dbReference>
<organism evidence="7 8">
    <name type="scientific">Aspergillus parasiticus (strain ATCC 56775 / NRRL 5862 / SRRC 143 / SU-1)</name>
    <dbReference type="NCBI Taxonomy" id="1403190"/>
    <lineage>
        <taxon>Eukaryota</taxon>
        <taxon>Fungi</taxon>
        <taxon>Dikarya</taxon>
        <taxon>Ascomycota</taxon>
        <taxon>Pezizomycotina</taxon>
        <taxon>Eurotiomycetes</taxon>
        <taxon>Eurotiomycetidae</taxon>
        <taxon>Eurotiales</taxon>
        <taxon>Aspergillaceae</taxon>
        <taxon>Aspergillus</taxon>
        <taxon>Aspergillus subgen. Circumdati</taxon>
    </lineage>
</organism>
<dbReference type="PANTHER" id="PTHR11133">
    <property type="entry name" value="SACCHAROPINE DEHYDROGENASE"/>
    <property type="match status" value="1"/>
</dbReference>
<feature type="chain" id="PRO_5002443264" evidence="4">
    <location>
        <begin position="25"/>
        <end position="459"/>
    </location>
</feature>
<dbReference type="PANTHER" id="PTHR11133:SF22">
    <property type="entry name" value="ALPHA-AMINOADIPIC SEMIALDEHYDE SYNTHASE, MITOCHONDRIAL"/>
    <property type="match status" value="1"/>
</dbReference>
<feature type="domain" description="Saccharopine dehydrogenase-like C-terminal" evidence="6">
    <location>
        <begin position="128"/>
        <end position="451"/>
    </location>
</feature>
<keyword evidence="3" id="KW-0028">Amino-acid biosynthesis</keyword>
<dbReference type="EMBL" id="JZEE01000233">
    <property type="protein sequence ID" value="KJK66726.1"/>
    <property type="molecule type" value="Genomic_DNA"/>
</dbReference>
<evidence type="ECO:0000259" key="6">
    <source>
        <dbReference type="Pfam" id="PF16653"/>
    </source>
</evidence>
<proteinExistence type="predicted"/>
<dbReference type="STRING" id="1403190.A0A0F0IHS3"/>
<dbReference type="Gene3D" id="1.10.1870.10">
    <property type="entry name" value="Domain 3, Saccharopine reductase"/>
    <property type="match status" value="1"/>
</dbReference>
<dbReference type="InterPro" id="IPR032095">
    <property type="entry name" value="Sacchrp_dh-like_C"/>
</dbReference>
<accession>A0A0F0IHS3</accession>
<comment type="caution">
    <text evidence="7">The sequence shown here is derived from an EMBL/GenBank/DDBJ whole genome shotgun (WGS) entry which is preliminary data.</text>
</comment>
<dbReference type="FunFam" id="3.40.50.720:FF:000072">
    <property type="entry name" value="Saccharopine dehydrogenase [NADP(+), L-glutamate-forming]"/>
    <property type="match status" value="1"/>
</dbReference>
<evidence type="ECO:0000313" key="8">
    <source>
        <dbReference type="Proteomes" id="UP000033540"/>
    </source>
</evidence>
<dbReference type="GO" id="GO:0004753">
    <property type="term" value="F:saccharopine dehydrogenase activity"/>
    <property type="evidence" value="ECO:0007669"/>
    <property type="project" value="TreeGrafter"/>
</dbReference>
<evidence type="ECO:0000256" key="2">
    <source>
        <dbReference type="ARBA" id="ARBA00023002"/>
    </source>
</evidence>
<evidence type="ECO:0000313" key="7">
    <source>
        <dbReference type="EMBL" id="KJK66726.1"/>
    </source>
</evidence>
<protein>
    <submittedName>
        <fullName evidence="7">Saccharopine dehydrogenase</fullName>
    </submittedName>
</protein>
<dbReference type="GO" id="GO:0019878">
    <property type="term" value="P:lysine biosynthetic process via aminoadipic acid"/>
    <property type="evidence" value="ECO:0007669"/>
    <property type="project" value="TreeGrafter"/>
</dbReference>
<dbReference type="Gene3D" id="3.30.360.10">
    <property type="entry name" value="Dihydrodipicolinate Reductase, domain 2"/>
    <property type="match status" value="1"/>
</dbReference>
<dbReference type="Pfam" id="PF03435">
    <property type="entry name" value="Sacchrp_dh_NADP"/>
    <property type="match status" value="1"/>
</dbReference>
<dbReference type="OrthoDB" id="10059875at2759"/>
<dbReference type="InterPro" id="IPR051168">
    <property type="entry name" value="AASS"/>
</dbReference>
<dbReference type="Pfam" id="PF16653">
    <property type="entry name" value="Sacchrp_dh_C"/>
    <property type="match status" value="1"/>
</dbReference>
<dbReference type="GO" id="GO:0005737">
    <property type="term" value="C:cytoplasm"/>
    <property type="evidence" value="ECO:0007669"/>
    <property type="project" value="TreeGrafter"/>
</dbReference>
<dbReference type="InterPro" id="IPR036291">
    <property type="entry name" value="NAD(P)-bd_dom_sf"/>
</dbReference>
<gene>
    <name evidence="7" type="ORF">P875_00127905</name>
</gene>
<dbReference type="InterPro" id="IPR005097">
    <property type="entry name" value="Sacchrp_dh_NADP-bd"/>
</dbReference>
<keyword evidence="4" id="KW-0732">Signal</keyword>
<evidence type="ECO:0000256" key="3">
    <source>
        <dbReference type="ARBA" id="ARBA00023154"/>
    </source>
</evidence>
<keyword evidence="1" id="KW-0521">NADP</keyword>
<dbReference type="Proteomes" id="UP000033540">
    <property type="component" value="Unassembled WGS sequence"/>
</dbReference>
<name>A0A0F0IHS3_ASPPU</name>
<dbReference type="Gene3D" id="3.40.50.720">
    <property type="entry name" value="NAD(P)-binding Rossmann-like Domain"/>
    <property type="match status" value="1"/>
</dbReference>
<evidence type="ECO:0000259" key="5">
    <source>
        <dbReference type="Pfam" id="PF03435"/>
    </source>
</evidence>